<evidence type="ECO:0000259" key="2">
    <source>
        <dbReference type="Pfam" id="PF18917"/>
    </source>
</evidence>
<organism evidence="3 4">
    <name type="scientific">Candidatus Chisholmbacteria bacterium RIFCSPHIGHO2_01_FULL_49_18</name>
    <dbReference type="NCBI Taxonomy" id="1797590"/>
    <lineage>
        <taxon>Bacteria</taxon>
        <taxon>Candidatus Chisholmiibacteriota</taxon>
    </lineage>
</organism>
<proteinExistence type="predicted"/>
<feature type="domain" description="LiaI-LiaF-like transmembrane region" evidence="2">
    <location>
        <begin position="36"/>
        <end position="79"/>
    </location>
</feature>
<sequence>MPRRSERKEAEEESKVILMGEEIAEGGSRRYHGGGVWGVFLIFSGSLLLLNSFGTLPWEIWNRLIDFWPVLLILVGIRIMLGKSLLSRLLMTLISLFVFGTIFLFVLSKEAPLLVESLPRQWLQWANVWEVIRR</sequence>
<name>A0A1G1VP52_9BACT</name>
<reference evidence="3 4" key="1">
    <citation type="journal article" date="2016" name="Nat. Commun.">
        <title>Thousands of microbial genomes shed light on interconnected biogeochemical processes in an aquifer system.</title>
        <authorList>
            <person name="Anantharaman K."/>
            <person name="Brown C.T."/>
            <person name="Hug L.A."/>
            <person name="Sharon I."/>
            <person name="Castelle C.J."/>
            <person name="Probst A.J."/>
            <person name="Thomas B.C."/>
            <person name="Singh A."/>
            <person name="Wilkins M.J."/>
            <person name="Karaoz U."/>
            <person name="Brodie E.L."/>
            <person name="Williams K.H."/>
            <person name="Hubbard S.S."/>
            <person name="Banfield J.F."/>
        </authorList>
    </citation>
    <scope>NUCLEOTIDE SEQUENCE [LARGE SCALE GENOMIC DNA]</scope>
</reference>
<accession>A0A1G1VP52</accession>
<dbReference type="EMBL" id="MHCI01000005">
    <property type="protein sequence ID" value="OGY17181.1"/>
    <property type="molecule type" value="Genomic_DNA"/>
</dbReference>
<dbReference type="Pfam" id="PF18917">
    <property type="entry name" value="LiaI-LiaF-like_TM1"/>
    <property type="match status" value="1"/>
</dbReference>
<dbReference type="Proteomes" id="UP000179069">
    <property type="component" value="Unassembled WGS sequence"/>
</dbReference>
<protein>
    <recommendedName>
        <fullName evidence="2">LiaI-LiaF-like transmembrane region domain-containing protein</fullName>
    </recommendedName>
</protein>
<feature type="transmembrane region" description="Helical" evidence="1">
    <location>
        <begin position="89"/>
        <end position="108"/>
    </location>
</feature>
<keyword evidence="1" id="KW-0472">Membrane</keyword>
<keyword evidence="1" id="KW-1133">Transmembrane helix</keyword>
<feature type="transmembrane region" description="Helical" evidence="1">
    <location>
        <begin position="60"/>
        <end position="77"/>
    </location>
</feature>
<dbReference type="InterPro" id="IPR043726">
    <property type="entry name" value="LiaI-LiaF-like_TM1"/>
</dbReference>
<evidence type="ECO:0000313" key="3">
    <source>
        <dbReference type="EMBL" id="OGY17181.1"/>
    </source>
</evidence>
<evidence type="ECO:0000256" key="1">
    <source>
        <dbReference type="SAM" id="Phobius"/>
    </source>
</evidence>
<feature type="transmembrane region" description="Helical" evidence="1">
    <location>
        <begin position="35"/>
        <end position="54"/>
    </location>
</feature>
<gene>
    <name evidence="3" type="ORF">A2785_04155</name>
</gene>
<comment type="caution">
    <text evidence="3">The sequence shown here is derived from an EMBL/GenBank/DDBJ whole genome shotgun (WGS) entry which is preliminary data.</text>
</comment>
<dbReference type="AlphaFoldDB" id="A0A1G1VP52"/>
<evidence type="ECO:0000313" key="4">
    <source>
        <dbReference type="Proteomes" id="UP000179069"/>
    </source>
</evidence>
<keyword evidence="1" id="KW-0812">Transmembrane</keyword>